<sequence length="159" mass="17189">MKSVQCSRTKATSGTFCSNEIEILKEIYFSVIIDETTDISTSKYIVIIVRSYSKKEERTLDSFFGLVELSAATADVIFNTVVDSFVKHDIPIINIIGLALDNASVMMGHLNGVKAKFLERVPNIFVMGCLSRHVTEGGPGGAQATPAKPCATPGAPLNF</sequence>
<protein>
    <recommendedName>
        <fullName evidence="4">DUF4371 domain-containing protein</fullName>
    </recommendedName>
</protein>
<reference evidence="2" key="1">
    <citation type="journal article" date="2023" name="G3 (Bethesda)">
        <title>Whole genome assemblies of Zophobas morio and Tenebrio molitor.</title>
        <authorList>
            <person name="Kaur S."/>
            <person name="Stinson S.A."/>
            <person name="diCenzo G.C."/>
        </authorList>
    </citation>
    <scope>NUCLEOTIDE SEQUENCE</scope>
    <source>
        <strain evidence="2">QUZm001</strain>
    </source>
</reference>
<dbReference type="EMBL" id="JALNTZ010000004">
    <property type="protein sequence ID" value="KAJ3655825.1"/>
    <property type="molecule type" value="Genomic_DNA"/>
</dbReference>
<name>A0AA38IH02_9CUCU</name>
<evidence type="ECO:0000256" key="1">
    <source>
        <dbReference type="SAM" id="MobiDB-lite"/>
    </source>
</evidence>
<comment type="caution">
    <text evidence="2">The sequence shown here is derived from an EMBL/GenBank/DDBJ whole genome shotgun (WGS) entry which is preliminary data.</text>
</comment>
<evidence type="ECO:0008006" key="4">
    <source>
        <dbReference type="Google" id="ProtNLM"/>
    </source>
</evidence>
<dbReference type="AlphaFoldDB" id="A0AA38IH02"/>
<feature type="region of interest" description="Disordered" evidence="1">
    <location>
        <begin position="138"/>
        <end position="159"/>
    </location>
</feature>
<evidence type="ECO:0000313" key="2">
    <source>
        <dbReference type="EMBL" id="KAJ3655825.1"/>
    </source>
</evidence>
<organism evidence="2 3">
    <name type="scientific">Zophobas morio</name>
    <dbReference type="NCBI Taxonomy" id="2755281"/>
    <lineage>
        <taxon>Eukaryota</taxon>
        <taxon>Metazoa</taxon>
        <taxon>Ecdysozoa</taxon>
        <taxon>Arthropoda</taxon>
        <taxon>Hexapoda</taxon>
        <taxon>Insecta</taxon>
        <taxon>Pterygota</taxon>
        <taxon>Neoptera</taxon>
        <taxon>Endopterygota</taxon>
        <taxon>Coleoptera</taxon>
        <taxon>Polyphaga</taxon>
        <taxon>Cucujiformia</taxon>
        <taxon>Tenebrionidae</taxon>
        <taxon>Zophobas</taxon>
    </lineage>
</organism>
<proteinExistence type="predicted"/>
<keyword evidence="3" id="KW-1185">Reference proteome</keyword>
<gene>
    <name evidence="2" type="ORF">Zmor_014935</name>
</gene>
<dbReference type="PANTHER" id="PTHR37162:SF1">
    <property type="entry name" value="BED-TYPE DOMAIN-CONTAINING PROTEIN"/>
    <property type="match status" value="1"/>
</dbReference>
<dbReference type="PANTHER" id="PTHR37162">
    <property type="entry name" value="HAT FAMILY DIMERISATION DOMAINCONTAINING PROTEIN-RELATED"/>
    <property type="match status" value="1"/>
</dbReference>
<dbReference type="Proteomes" id="UP001168821">
    <property type="component" value="Unassembled WGS sequence"/>
</dbReference>
<evidence type="ECO:0000313" key="3">
    <source>
        <dbReference type="Proteomes" id="UP001168821"/>
    </source>
</evidence>
<accession>A0AA38IH02</accession>